<name>A0A2P6Q678_ROSCH</name>
<comment type="caution">
    <text evidence="3">The sequence shown here is derived from an EMBL/GenBank/DDBJ whole genome shotgun (WGS) entry which is preliminary data.</text>
</comment>
<protein>
    <submittedName>
        <fullName evidence="3">Putative leucine-rich repeat domain, L domain-containing protein</fullName>
    </submittedName>
</protein>
<dbReference type="Proteomes" id="UP000238479">
    <property type="component" value="Chromosome 5"/>
</dbReference>
<dbReference type="Gene3D" id="3.80.10.10">
    <property type="entry name" value="Ribonuclease Inhibitor"/>
    <property type="match status" value="2"/>
</dbReference>
<feature type="domain" description="Disease resistance protein At4g27190-like leucine-rich repeats" evidence="2">
    <location>
        <begin position="126"/>
        <end position="246"/>
    </location>
</feature>
<dbReference type="SUPFAM" id="SSF52058">
    <property type="entry name" value="L domain-like"/>
    <property type="match status" value="1"/>
</dbReference>
<evidence type="ECO:0000259" key="2">
    <source>
        <dbReference type="Pfam" id="PF23247"/>
    </source>
</evidence>
<feature type="domain" description="Disease resistance protein At4g27190-like leucine-rich repeats" evidence="2">
    <location>
        <begin position="251"/>
        <end position="353"/>
    </location>
</feature>
<keyword evidence="1" id="KW-0611">Plant defense</keyword>
<dbReference type="Gramene" id="PRQ29673">
    <property type="protein sequence ID" value="PRQ29673"/>
    <property type="gene ID" value="RchiOBHm_Chr5g0016351"/>
</dbReference>
<accession>A0A2P6Q678</accession>
<gene>
    <name evidence="3" type="ORF">RchiOBHm_Chr5g0016351</name>
</gene>
<proteinExistence type="predicted"/>
<dbReference type="InterPro" id="IPR032675">
    <property type="entry name" value="LRR_dom_sf"/>
</dbReference>
<dbReference type="EMBL" id="PDCK01000043">
    <property type="protein sequence ID" value="PRQ29673.1"/>
    <property type="molecule type" value="Genomic_DNA"/>
</dbReference>
<dbReference type="PANTHER" id="PTHR33463">
    <property type="entry name" value="NB-ARC DOMAIN-CONTAINING PROTEIN-RELATED"/>
    <property type="match status" value="1"/>
</dbReference>
<evidence type="ECO:0000313" key="4">
    <source>
        <dbReference type="Proteomes" id="UP000238479"/>
    </source>
</evidence>
<dbReference type="InterPro" id="IPR050905">
    <property type="entry name" value="Plant_NBS-LRR"/>
</dbReference>
<dbReference type="Pfam" id="PF23247">
    <property type="entry name" value="LRR_RPS2"/>
    <property type="match status" value="2"/>
</dbReference>
<dbReference type="AlphaFoldDB" id="A0A2P6Q678"/>
<keyword evidence="4" id="KW-1185">Reference proteome</keyword>
<evidence type="ECO:0000256" key="1">
    <source>
        <dbReference type="ARBA" id="ARBA00022821"/>
    </source>
</evidence>
<organism evidence="3 4">
    <name type="scientific">Rosa chinensis</name>
    <name type="common">China rose</name>
    <dbReference type="NCBI Taxonomy" id="74649"/>
    <lineage>
        <taxon>Eukaryota</taxon>
        <taxon>Viridiplantae</taxon>
        <taxon>Streptophyta</taxon>
        <taxon>Embryophyta</taxon>
        <taxon>Tracheophyta</taxon>
        <taxon>Spermatophyta</taxon>
        <taxon>Magnoliopsida</taxon>
        <taxon>eudicotyledons</taxon>
        <taxon>Gunneridae</taxon>
        <taxon>Pentapetalae</taxon>
        <taxon>rosids</taxon>
        <taxon>fabids</taxon>
        <taxon>Rosales</taxon>
        <taxon>Rosaceae</taxon>
        <taxon>Rosoideae</taxon>
        <taxon>Rosoideae incertae sedis</taxon>
        <taxon>Rosa</taxon>
    </lineage>
</organism>
<reference evidence="3 4" key="1">
    <citation type="journal article" date="2018" name="Nat. Genet.">
        <title>The Rosa genome provides new insights in the design of modern roses.</title>
        <authorList>
            <person name="Bendahmane M."/>
        </authorList>
    </citation>
    <scope>NUCLEOTIDE SEQUENCE [LARGE SCALE GENOMIC DNA]</scope>
    <source>
        <strain evidence="4">cv. Old Blush</strain>
    </source>
</reference>
<sequence length="376" mass="42004">MKRLNALETLKTWECKSLEVVCEEIVVTEKEQEVVETTPPLFVFPKITSVQLCNLPQLTGCINASQLLSLKRLEVRGCDKVGIFAAEFSHFGKKYEMEPLMTSQKPLFLTDKDSFLDLERLSLFGMEIWDGPPPADQLVFSKLKSICFYGNCAPFSKQASVLFLQSLQNLEEIAMRQNSYERISGCTTREEIHVGAIGSGTLPSVRSLTLRWMDQLKDLENDNSQSLLLPNLETLELWFCSRLKSIESSAITFRNLTTLRVWHCDGFEYITSYSVAKSLVQLKTLEVASCQSVVVIVASNVGDDDADDAPGNEIVFSHLQHLGLLNLPRLQGVSSENCTVKFPSSVTLSVYSCPIKLKISPNGVLLRVIEDQSSSM</sequence>
<dbReference type="InterPro" id="IPR057135">
    <property type="entry name" value="At4g27190-like_LRR"/>
</dbReference>
<dbReference type="PANTHER" id="PTHR33463:SF136">
    <property type="entry name" value="NB-ARC DOMAIN-CONTAINING PROTEIN"/>
    <property type="match status" value="1"/>
</dbReference>
<evidence type="ECO:0000313" key="3">
    <source>
        <dbReference type="EMBL" id="PRQ29673.1"/>
    </source>
</evidence>